<dbReference type="GeneID" id="63695219"/>
<dbReference type="RefSeq" id="XP_040640159.1">
    <property type="nucleotide sequence ID" value="XM_040780095.1"/>
</dbReference>
<dbReference type="AlphaFoldDB" id="A0A017SI95"/>
<name>A0A017SI95_ASPRC</name>
<sequence>MVKNTVVLKGPLKLAHPPRTITTNRVLSFYAQYAVDFTTAKTTTSPTKYYASTAILVNTDQSIIHGAEAIWGYYIHLYEPFKCCVHDVISMTLLSDEGTDVHTLIVETINNLHLKNGKEPVSLPQSFVYEIAKSQGGTGMYGLQINQVRCYFDRGLLQKAAST</sequence>
<proteinExistence type="predicted"/>
<dbReference type="Proteomes" id="UP000019804">
    <property type="component" value="Unassembled WGS sequence"/>
</dbReference>
<dbReference type="EMBL" id="KK088418">
    <property type="protein sequence ID" value="EYE96471.1"/>
    <property type="molecule type" value="Genomic_DNA"/>
</dbReference>
<organism evidence="1 2">
    <name type="scientific">Aspergillus ruber (strain CBS 135680)</name>
    <dbReference type="NCBI Taxonomy" id="1388766"/>
    <lineage>
        <taxon>Eukaryota</taxon>
        <taxon>Fungi</taxon>
        <taxon>Dikarya</taxon>
        <taxon>Ascomycota</taxon>
        <taxon>Pezizomycotina</taxon>
        <taxon>Eurotiomycetes</taxon>
        <taxon>Eurotiomycetidae</taxon>
        <taxon>Eurotiales</taxon>
        <taxon>Aspergillaceae</taxon>
        <taxon>Aspergillus</taxon>
        <taxon>Aspergillus subgen. Aspergillus</taxon>
    </lineage>
</organism>
<evidence type="ECO:0000313" key="2">
    <source>
        <dbReference type="Proteomes" id="UP000019804"/>
    </source>
</evidence>
<protein>
    <submittedName>
        <fullName evidence="1">Uncharacterized protein</fullName>
    </submittedName>
</protein>
<evidence type="ECO:0000313" key="1">
    <source>
        <dbReference type="EMBL" id="EYE96471.1"/>
    </source>
</evidence>
<dbReference type="STRING" id="1388766.A0A017SI95"/>
<gene>
    <name evidence="1" type="ORF">EURHEDRAFT_401545</name>
</gene>
<keyword evidence="2" id="KW-1185">Reference proteome</keyword>
<dbReference type="HOGENOM" id="CLU_121055_0_0_1"/>
<dbReference type="OrthoDB" id="4971611at2759"/>
<accession>A0A017SI95</accession>
<reference evidence="2" key="1">
    <citation type="journal article" date="2014" name="Nat. Commun.">
        <title>Genomic adaptations of the halophilic Dead Sea filamentous fungus Eurotium rubrum.</title>
        <authorList>
            <person name="Kis-Papo T."/>
            <person name="Weig A.R."/>
            <person name="Riley R."/>
            <person name="Persoh D."/>
            <person name="Salamov A."/>
            <person name="Sun H."/>
            <person name="Lipzen A."/>
            <person name="Wasser S.P."/>
            <person name="Rambold G."/>
            <person name="Grigoriev I.V."/>
            <person name="Nevo E."/>
        </authorList>
    </citation>
    <scope>NUCLEOTIDE SEQUENCE [LARGE SCALE GENOMIC DNA]</scope>
    <source>
        <strain evidence="2">CBS 135680</strain>
    </source>
</reference>